<dbReference type="Proteomes" id="UP001139103">
    <property type="component" value="Unassembled WGS sequence"/>
</dbReference>
<protein>
    <recommendedName>
        <fullName evidence="3">Lipoprotein</fullName>
    </recommendedName>
</protein>
<dbReference type="PROSITE" id="PS51257">
    <property type="entry name" value="PROKAR_LIPOPROTEIN"/>
    <property type="match status" value="1"/>
</dbReference>
<keyword evidence="2" id="KW-1185">Reference proteome</keyword>
<dbReference type="RefSeq" id="WP_230216664.1">
    <property type="nucleotide sequence ID" value="NZ_JAJKFT010000004.1"/>
</dbReference>
<accession>A0A9X1MJH9</accession>
<dbReference type="AlphaFoldDB" id="A0A9X1MJH9"/>
<reference evidence="1" key="1">
    <citation type="submission" date="2021-11" db="EMBL/GenBank/DDBJ databases">
        <title>Genome sequence.</title>
        <authorList>
            <person name="Sun Q."/>
        </authorList>
    </citation>
    <scope>NUCLEOTIDE SEQUENCE</scope>
    <source>
        <strain evidence="1">JC732</strain>
    </source>
</reference>
<evidence type="ECO:0000313" key="1">
    <source>
        <dbReference type="EMBL" id="MCC9627891.1"/>
    </source>
</evidence>
<comment type="caution">
    <text evidence="1">The sequence shown here is derived from an EMBL/GenBank/DDBJ whole genome shotgun (WGS) entry which is preliminary data.</text>
</comment>
<sequence length="70" mass="7303">MKRSMLLLASAMLVVAVVGCRSGMGWRQSEPACCGGAEFSGPSISSYPSYDDAVLVQPSGPTTQILPSPR</sequence>
<organism evidence="1 2">
    <name type="scientific">Blastopirellula sediminis</name>
    <dbReference type="NCBI Taxonomy" id="2894196"/>
    <lineage>
        <taxon>Bacteria</taxon>
        <taxon>Pseudomonadati</taxon>
        <taxon>Planctomycetota</taxon>
        <taxon>Planctomycetia</taxon>
        <taxon>Pirellulales</taxon>
        <taxon>Pirellulaceae</taxon>
        <taxon>Blastopirellula</taxon>
    </lineage>
</organism>
<proteinExistence type="predicted"/>
<evidence type="ECO:0000313" key="2">
    <source>
        <dbReference type="Proteomes" id="UP001139103"/>
    </source>
</evidence>
<gene>
    <name evidence="1" type="ORF">LOC68_05750</name>
</gene>
<dbReference type="EMBL" id="JAJKFT010000004">
    <property type="protein sequence ID" value="MCC9627891.1"/>
    <property type="molecule type" value="Genomic_DNA"/>
</dbReference>
<evidence type="ECO:0008006" key="3">
    <source>
        <dbReference type="Google" id="ProtNLM"/>
    </source>
</evidence>
<name>A0A9X1MJH9_9BACT</name>